<reference evidence="1" key="1">
    <citation type="submission" date="2020-12" db="EMBL/GenBank/DDBJ databases">
        <authorList>
            <person name="Huq M.A."/>
        </authorList>
    </citation>
    <scope>NUCLEOTIDE SEQUENCE</scope>
    <source>
        <strain evidence="1">MAHUQ-46</strain>
    </source>
</reference>
<organism evidence="1 2">
    <name type="scientific">Paenibacillus roseus</name>
    <dbReference type="NCBI Taxonomy" id="2798579"/>
    <lineage>
        <taxon>Bacteria</taxon>
        <taxon>Bacillati</taxon>
        <taxon>Bacillota</taxon>
        <taxon>Bacilli</taxon>
        <taxon>Bacillales</taxon>
        <taxon>Paenibacillaceae</taxon>
        <taxon>Paenibacillus</taxon>
    </lineage>
</organism>
<gene>
    <name evidence="1" type="ORF">JFN88_12540</name>
</gene>
<accession>A0A934MLE2</accession>
<keyword evidence="2" id="KW-1185">Reference proteome</keyword>
<comment type="caution">
    <text evidence="1">The sequence shown here is derived from an EMBL/GenBank/DDBJ whole genome shotgun (WGS) entry which is preliminary data.</text>
</comment>
<dbReference type="EMBL" id="JAELUP010000065">
    <property type="protein sequence ID" value="MBJ6362095.1"/>
    <property type="molecule type" value="Genomic_DNA"/>
</dbReference>
<sequence>MMTYTTIQGDTWDGIAYKLFQNESSMTLLMQTNLAHIRTVVFGAGVLLQVPEVAPAVAEDLPPWRR</sequence>
<dbReference type="Proteomes" id="UP000640274">
    <property type="component" value="Unassembled WGS sequence"/>
</dbReference>
<proteinExistence type="predicted"/>
<protein>
    <submittedName>
        <fullName evidence="1">Tail protein X</fullName>
    </submittedName>
</protein>
<evidence type="ECO:0000313" key="1">
    <source>
        <dbReference type="EMBL" id="MBJ6362095.1"/>
    </source>
</evidence>
<name>A0A934MLE2_9BACL</name>
<dbReference type="AlphaFoldDB" id="A0A934MLE2"/>
<evidence type="ECO:0000313" key="2">
    <source>
        <dbReference type="Proteomes" id="UP000640274"/>
    </source>
</evidence>